<dbReference type="InterPro" id="IPR027417">
    <property type="entry name" value="P-loop_NTPase"/>
</dbReference>
<organism evidence="4">
    <name type="scientific">Fusarium oxysporum (strain Fo5176)</name>
    <name type="common">Fusarium vascular wilt</name>
    <dbReference type="NCBI Taxonomy" id="660025"/>
    <lineage>
        <taxon>Eukaryota</taxon>
        <taxon>Fungi</taxon>
        <taxon>Dikarya</taxon>
        <taxon>Ascomycota</taxon>
        <taxon>Pezizomycotina</taxon>
        <taxon>Sordariomycetes</taxon>
        <taxon>Hypocreomycetidae</taxon>
        <taxon>Hypocreales</taxon>
        <taxon>Nectriaceae</taxon>
        <taxon>Fusarium</taxon>
        <taxon>Fusarium oxysporum species complex</taxon>
    </lineage>
</organism>
<feature type="domain" description="Nephrocystin 3-like N-terminal" evidence="3">
    <location>
        <begin position="14"/>
        <end position="192"/>
    </location>
</feature>
<dbReference type="Pfam" id="PF24883">
    <property type="entry name" value="NPHP3_N"/>
    <property type="match status" value="1"/>
</dbReference>
<gene>
    <name evidence="4" type="ORF">FOXB_14068</name>
</gene>
<evidence type="ECO:0000259" key="3">
    <source>
        <dbReference type="Pfam" id="PF24883"/>
    </source>
</evidence>
<evidence type="ECO:0000313" key="4">
    <source>
        <dbReference type="EMBL" id="EGU75419.1"/>
    </source>
</evidence>
<name>F9G5Y6_FUSOF</name>
<dbReference type="AlphaFoldDB" id="F9G5Y6"/>
<sequence length="474" mass="54637">MNSRSLDIDAAAEGTCDWLLQHPTFTTWASCNRDLLWIKGKPGSGKSTLLRYVLDHIIEIPNTRKGALIVSFFFHGRGSELQKTPMGLFRSLLYQLLRQVPEALTYIMDTFQQRCETVGKPGEKWQWHPRELPRFFESSLPKVLEARPVWLFVDALDECGQRNAVKLVREFKSLLQGLPFTGSQFHICFTCRHYPILDQTCQFEICLEEENRQDISTYVRAQLSVSYELTASMIPDLITKHAQGVFIWAHLVVDQILDLDNRGAGLREIKNEIYSNPPDLDDLYHDLIRNIDERPASLKLIQWICFAVRPLSLDELRWAMIVDADCPCKSLQECKNAKDYISDSGRMKRRVQTLSRGLVEVTSDAKVVQFIHQSVKDFFIEKGLSALDETTNPDFIVEIAHHRLSRTCIRYLAMEEIGRSASHEPSRLKSEFPFLHYATTSWVAHTKQSDARSVPQEDLLEYFTGPLNTLMEHW</sequence>
<dbReference type="OrthoDB" id="7464126at2759"/>
<reference evidence="4" key="1">
    <citation type="journal article" date="2012" name="Mol. Plant Microbe Interact.">
        <title>A highly conserved effector in Fusarium oxysporum is required for full virulence on Arabidopsis.</title>
        <authorList>
            <person name="Thatcher L.F."/>
            <person name="Gardiner D.M."/>
            <person name="Kazan K."/>
            <person name="Manners J."/>
        </authorList>
    </citation>
    <scope>NUCLEOTIDE SEQUENCE [LARGE SCALE GENOMIC DNA]</scope>
    <source>
        <strain evidence="4">Fo5176</strain>
    </source>
</reference>
<feature type="domain" description="GPI inositol-deacylase winged helix" evidence="2">
    <location>
        <begin position="299"/>
        <end position="385"/>
    </location>
</feature>
<dbReference type="Pfam" id="PF22939">
    <property type="entry name" value="WHD_GPIID"/>
    <property type="match status" value="1"/>
</dbReference>
<dbReference type="EMBL" id="AFQF01003484">
    <property type="protein sequence ID" value="EGU75419.1"/>
    <property type="molecule type" value="Genomic_DNA"/>
</dbReference>
<dbReference type="InterPro" id="IPR056884">
    <property type="entry name" value="NPHP3-like_N"/>
</dbReference>
<comment type="caution">
    <text evidence="4">The sequence shown here is derived from an EMBL/GenBank/DDBJ whole genome shotgun (WGS) entry which is preliminary data.</text>
</comment>
<dbReference type="InterPro" id="IPR054471">
    <property type="entry name" value="GPIID_WHD"/>
</dbReference>
<dbReference type="SUPFAM" id="SSF52540">
    <property type="entry name" value="P-loop containing nucleoside triphosphate hydrolases"/>
    <property type="match status" value="1"/>
</dbReference>
<feature type="non-terminal residue" evidence="4">
    <location>
        <position position="474"/>
    </location>
</feature>
<dbReference type="PANTHER" id="PTHR10039:SF5">
    <property type="entry name" value="NACHT DOMAIN-CONTAINING PROTEIN"/>
    <property type="match status" value="1"/>
</dbReference>
<accession>F9G5Y6</accession>
<dbReference type="PANTHER" id="PTHR10039">
    <property type="entry name" value="AMELOGENIN"/>
    <property type="match status" value="1"/>
</dbReference>
<dbReference type="Gene3D" id="3.40.50.300">
    <property type="entry name" value="P-loop containing nucleotide triphosphate hydrolases"/>
    <property type="match status" value="1"/>
</dbReference>
<keyword evidence="1" id="KW-0677">Repeat</keyword>
<evidence type="ECO:0000256" key="1">
    <source>
        <dbReference type="ARBA" id="ARBA00022737"/>
    </source>
</evidence>
<evidence type="ECO:0000259" key="2">
    <source>
        <dbReference type="Pfam" id="PF22939"/>
    </source>
</evidence>
<proteinExistence type="predicted"/>
<dbReference type="PROSITE" id="PS51257">
    <property type="entry name" value="PROKAR_LIPOPROTEIN"/>
    <property type="match status" value="1"/>
</dbReference>
<protein>
    <submittedName>
        <fullName evidence="4">Uncharacterized protein</fullName>
    </submittedName>
</protein>